<evidence type="ECO:0000313" key="1">
    <source>
        <dbReference type="EMBL" id="KAJ2982761.1"/>
    </source>
</evidence>
<dbReference type="EMBL" id="JANJQO010000059">
    <property type="protein sequence ID" value="KAJ2982761.1"/>
    <property type="molecule type" value="Genomic_DNA"/>
</dbReference>
<dbReference type="Proteomes" id="UP001143910">
    <property type="component" value="Unassembled WGS sequence"/>
</dbReference>
<sequence length="287" mass="28799">MMLRQPWAILAILGLHAICAVADSSCVPGCATDVSGNFQQLGCASAADKKCICVKQDFVKGVFECAAKCSASPEDVRNALIGVSDFCFDFAAQVPAVVPGAAPSSTTSTGTSTTGTSTTSTSTTSTSSTSTTSTSTTASTSSPPPSSTSSTSTSTSTTSSSTTAASSSSAGTSPSSTSPTAGETSPVSSPAPASGISSGAAAGIGIGVAVVVIAVGAIAFCLLKKRKAQAGPRQSLDISKPLPGSGRTYPARDHRDRDSFDKYGNDIEMTSNRYEDMVPSQQPRTMV</sequence>
<protein>
    <submittedName>
        <fullName evidence="1">Uncharacterized protein</fullName>
    </submittedName>
</protein>
<comment type="caution">
    <text evidence="1">The sequence shown here is derived from an EMBL/GenBank/DDBJ whole genome shotgun (WGS) entry which is preliminary data.</text>
</comment>
<evidence type="ECO:0000313" key="2">
    <source>
        <dbReference type="Proteomes" id="UP001143910"/>
    </source>
</evidence>
<accession>A0ACC1NW12</accession>
<keyword evidence="2" id="KW-1185">Reference proteome</keyword>
<gene>
    <name evidence="1" type="ORF">NQ176_g1178</name>
</gene>
<organism evidence="1 2">
    <name type="scientific">Zarea fungicola</name>
    <dbReference type="NCBI Taxonomy" id="93591"/>
    <lineage>
        <taxon>Eukaryota</taxon>
        <taxon>Fungi</taxon>
        <taxon>Dikarya</taxon>
        <taxon>Ascomycota</taxon>
        <taxon>Pezizomycotina</taxon>
        <taxon>Sordariomycetes</taxon>
        <taxon>Hypocreomycetidae</taxon>
        <taxon>Hypocreales</taxon>
        <taxon>Cordycipitaceae</taxon>
        <taxon>Zarea</taxon>
    </lineage>
</organism>
<reference evidence="1" key="1">
    <citation type="submission" date="2022-08" db="EMBL/GenBank/DDBJ databases">
        <title>Genome Sequence of Lecanicillium fungicola.</title>
        <authorList>
            <person name="Buettner E."/>
        </authorList>
    </citation>
    <scope>NUCLEOTIDE SEQUENCE</scope>
    <source>
        <strain evidence="1">Babe33</strain>
    </source>
</reference>
<proteinExistence type="predicted"/>
<name>A0ACC1NW12_9HYPO</name>